<dbReference type="AlphaFoldDB" id="A0A1A5YSA5"/>
<dbReference type="STRING" id="1844972.A7K91_09925"/>
<evidence type="ECO:0000313" key="1">
    <source>
        <dbReference type="EMBL" id="OBR68506.1"/>
    </source>
</evidence>
<dbReference type="Proteomes" id="UP000092024">
    <property type="component" value="Unassembled WGS sequence"/>
</dbReference>
<evidence type="ECO:0000313" key="2">
    <source>
        <dbReference type="Proteomes" id="UP000092024"/>
    </source>
</evidence>
<sequence>MDIEHDSQSSDTNKRTYYISVQAGQILQSPEEAAYELVIRGSQEDVAKLEELFEELSSMDEAETFHFAKSPYGTAGDNEINRGSDDILLDIYRHLYQCGTDETKRHIATMGLF</sequence>
<accession>A0A1A5YSA5</accession>
<evidence type="ECO:0008006" key="3">
    <source>
        <dbReference type="Google" id="ProtNLM"/>
    </source>
</evidence>
<dbReference type="RefSeq" id="WP_068679093.1">
    <property type="nucleotide sequence ID" value="NZ_LYPA01000025.1"/>
</dbReference>
<reference evidence="1 2" key="1">
    <citation type="submission" date="2016-05" db="EMBL/GenBank/DDBJ databases">
        <title>Paenibacillus oryzae. sp. nov., isolated from the rice root.</title>
        <authorList>
            <person name="Zhang J."/>
            <person name="Zhang X."/>
        </authorList>
    </citation>
    <scope>NUCLEOTIDE SEQUENCE [LARGE SCALE GENOMIC DNA]</scope>
    <source>
        <strain evidence="1 2">1DrF-4</strain>
    </source>
</reference>
<dbReference type="EMBL" id="LYPA01000025">
    <property type="protein sequence ID" value="OBR68506.1"/>
    <property type="molecule type" value="Genomic_DNA"/>
</dbReference>
<protein>
    <recommendedName>
        <fullName evidence="3">Hydrolase</fullName>
    </recommendedName>
</protein>
<proteinExistence type="predicted"/>
<gene>
    <name evidence="1" type="ORF">A7K91_09925</name>
</gene>
<organism evidence="1 2">
    <name type="scientific">Paenibacillus oryzae</name>
    <dbReference type="NCBI Taxonomy" id="1844972"/>
    <lineage>
        <taxon>Bacteria</taxon>
        <taxon>Bacillati</taxon>
        <taxon>Bacillota</taxon>
        <taxon>Bacilli</taxon>
        <taxon>Bacillales</taxon>
        <taxon>Paenibacillaceae</taxon>
        <taxon>Paenibacillus</taxon>
    </lineage>
</organism>
<dbReference type="OrthoDB" id="2706506at2"/>
<keyword evidence="2" id="KW-1185">Reference proteome</keyword>
<comment type="caution">
    <text evidence="1">The sequence shown here is derived from an EMBL/GenBank/DDBJ whole genome shotgun (WGS) entry which is preliminary data.</text>
</comment>
<name>A0A1A5YSA5_9BACL</name>